<sequence length="664" mass="75800">MENMDYDAGKAFAAIENELLDSMMRNMKRHRAEETKEGFQWEQWQAKQLAGLEEYRRKHKGKLEERYEAINSKMRMAILQANAQGKMAQEKKILEAIRKGAKLHRATDKLQGEFFRVNDRKMNALLDAVESDMKRAESAILRMHDDKVRRAIFNAQVYANSGAGTYEKAVDMAVKDYAAAGINCIRYKDGKQVNIKSYARMALKTAGLRAYLTGEGAKRQEWGIHTVIINKRGNPCPLCLPWVGKVMIDDVWSGGTAAEAKKMGHPLISQAMNAGLYHPNCRDSHTTYFPGISTPPDKKWKKSELAAIEKNVKQEARRQYAERQEEKFDRLERCAMDPDDQRRYAVKKKQWEKTSNTLKEKKEDDILKLKNEITDIDIHLDTLKEKFEKITDGYSYDDWFKEFESIEEGFGDVSGDNSFNELKEIDAKIKDFEKQKSTLLLRKEKRKQLDTGFTGKVPDNELDNFNKKAFEQIKLDTGYSDEKAKEFQDALNEYFGGDYESILTGEGTTAKVIREGIDRMPVYDGTTYRGLYFSESSDYDISQFTNLKSGDKIPSKGIISSWSSDKMVAEAFGGASTKSAESSTVILECTNNKTGVGVQHLSKFGVREAEVLSGTDYEVLEITKESKYDYVSKRKDLLYFPDDLDTLETELKSQIVCTIKVKEV</sequence>
<organism evidence="1">
    <name type="scientific">Siphoviridae sp. ctr4Z12</name>
    <dbReference type="NCBI Taxonomy" id="2827280"/>
    <lineage>
        <taxon>Viruses</taxon>
        <taxon>Duplodnaviria</taxon>
        <taxon>Heunggongvirae</taxon>
        <taxon>Uroviricota</taxon>
        <taxon>Caudoviricetes</taxon>
    </lineage>
</organism>
<accession>A0A8S5R609</accession>
<dbReference type="InterPro" id="IPR009319">
    <property type="entry name" value="Phage_A118_VSP1"/>
</dbReference>
<dbReference type="EMBL" id="BK015818">
    <property type="protein sequence ID" value="DAE26428.1"/>
    <property type="molecule type" value="Genomic_DNA"/>
</dbReference>
<evidence type="ECO:0000313" key="1">
    <source>
        <dbReference type="EMBL" id="DAE26428.1"/>
    </source>
</evidence>
<dbReference type="SUPFAM" id="SSF56399">
    <property type="entry name" value="ADP-ribosylation"/>
    <property type="match status" value="1"/>
</dbReference>
<proteinExistence type="predicted"/>
<dbReference type="GO" id="GO:0005198">
    <property type="term" value="F:structural molecule activity"/>
    <property type="evidence" value="ECO:0007669"/>
    <property type="project" value="InterPro"/>
</dbReference>
<name>A0A8S5R609_9CAUD</name>
<protein>
    <submittedName>
        <fullName evidence="1">Minor capsid protein</fullName>
    </submittedName>
</protein>
<dbReference type="Pfam" id="PF06152">
    <property type="entry name" value="Phage_min_cap2"/>
    <property type="match status" value="1"/>
</dbReference>
<reference evidence="1" key="1">
    <citation type="journal article" date="2021" name="Proc. Natl. Acad. Sci. U.S.A.">
        <title>A Catalog of Tens of Thousands of Viruses from Human Metagenomes Reveals Hidden Associations with Chronic Diseases.</title>
        <authorList>
            <person name="Tisza M.J."/>
            <person name="Buck C.B."/>
        </authorList>
    </citation>
    <scope>NUCLEOTIDE SEQUENCE</scope>
    <source>
        <strain evidence="1">Ctr4Z12</strain>
    </source>
</reference>